<comment type="caution">
    <text evidence="1">The sequence shown here is derived from an EMBL/GenBank/DDBJ whole genome shotgun (WGS) entry which is preliminary data.</text>
</comment>
<reference evidence="1" key="1">
    <citation type="submission" date="2023-03" db="EMBL/GenBank/DDBJ databases">
        <authorList>
            <person name="Steffen K."/>
            <person name="Cardenas P."/>
        </authorList>
    </citation>
    <scope>NUCLEOTIDE SEQUENCE</scope>
</reference>
<gene>
    <name evidence="1" type="ORF">GBAR_LOCUS10067</name>
</gene>
<proteinExistence type="predicted"/>
<dbReference type="Proteomes" id="UP001174909">
    <property type="component" value="Unassembled WGS sequence"/>
</dbReference>
<evidence type="ECO:0000313" key="2">
    <source>
        <dbReference type="Proteomes" id="UP001174909"/>
    </source>
</evidence>
<protein>
    <submittedName>
        <fullName evidence="1">Uncharacterized protein</fullName>
    </submittedName>
</protein>
<accession>A0AA35RT73</accession>
<dbReference type="EMBL" id="CASHTH010001528">
    <property type="protein sequence ID" value="CAI8016413.1"/>
    <property type="molecule type" value="Genomic_DNA"/>
</dbReference>
<evidence type="ECO:0000313" key="1">
    <source>
        <dbReference type="EMBL" id="CAI8016413.1"/>
    </source>
</evidence>
<dbReference type="AlphaFoldDB" id="A0AA35RT73"/>
<name>A0AA35RT73_GEOBA</name>
<organism evidence="1 2">
    <name type="scientific">Geodia barretti</name>
    <name type="common">Barrett's horny sponge</name>
    <dbReference type="NCBI Taxonomy" id="519541"/>
    <lineage>
        <taxon>Eukaryota</taxon>
        <taxon>Metazoa</taxon>
        <taxon>Porifera</taxon>
        <taxon>Demospongiae</taxon>
        <taxon>Heteroscleromorpha</taxon>
        <taxon>Tetractinellida</taxon>
        <taxon>Astrophorina</taxon>
        <taxon>Geodiidae</taxon>
        <taxon>Geodia</taxon>
    </lineage>
</organism>
<sequence length="148" mass="17074">MEDIYSLPIPFEELWGRVKLMRVLHHLVTLVLQGTLAHYRNISSFMNGAVLSRYDVILDKLSDTDEENLLSLVKVFCLQSEVTQLLDSPSLRHVNEGAMKVIDAFKSMLPLSVREINIANYLEHVAWRILGTENVILVPFYYKKCFSF</sequence>
<keyword evidence="2" id="KW-1185">Reference proteome</keyword>